<evidence type="ECO:0000256" key="7">
    <source>
        <dbReference type="ARBA" id="ARBA00038345"/>
    </source>
</evidence>
<dbReference type="GO" id="GO:0005524">
    <property type="term" value="F:ATP binding"/>
    <property type="evidence" value="ECO:0007669"/>
    <property type="project" value="UniProtKB-UniRule"/>
</dbReference>
<organism evidence="13 14">
    <name type="scientific">Fusarium redolens</name>
    <dbReference type="NCBI Taxonomy" id="48865"/>
    <lineage>
        <taxon>Eukaryota</taxon>
        <taxon>Fungi</taxon>
        <taxon>Dikarya</taxon>
        <taxon>Ascomycota</taxon>
        <taxon>Pezizomycotina</taxon>
        <taxon>Sordariomycetes</taxon>
        <taxon>Hypocreomycetidae</taxon>
        <taxon>Hypocreales</taxon>
        <taxon>Nectriaceae</taxon>
        <taxon>Fusarium</taxon>
        <taxon>Fusarium redolens species complex</taxon>
    </lineage>
</organism>
<dbReference type="Gene3D" id="3.90.600.10">
    <property type="entry name" value="Phosphoribosylglycinamide synthetase, C-terminal domain"/>
    <property type="match status" value="1"/>
</dbReference>
<feature type="domain" description="ATP-grasp" evidence="12">
    <location>
        <begin position="120"/>
        <end position="317"/>
    </location>
</feature>
<dbReference type="GO" id="GO:0004641">
    <property type="term" value="F:phosphoribosylformylglycinamidine cyclo-ligase activity"/>
    <property type="evidence" value="ECO:0007669"/>
    <property type="project" value="UniProtKB-EC"/>
</dbReference>
<dbReference type="InterPro" id="IPR020560">
    <property type="entry name" value="PRibGlycinamide_synth_C-dom"/>
</dbReference>
<dbReference type="InterPro" id="IPR011054">
    <property type="entry name" value="Rudment_hybrid_motif"/>
</dbReference>
<dbReference type="SUPFAM" id="SSF52440">
    <property type="entry name" value="PreATP-grasp domain"/>
    <property type="match status" value="1"/>
</dbReference>
<reference evidence="13" key="1">
    <citation type="journal article" date="2021" name="Nat. Commun.">
        <title>Genetic determinants of endophytism in the Arabidopsis root mycobiome.</title>
        <authorList>
            <person name="Mesny F."/>
            <person name="Miyauchi S."/>
            <person name="Thiergart T."/>
            <person name="Pickel B."/>
            <person name="Atanasova L."/>
            <person name="Karlsson M."/>
            <person name="Huettel B."/>
            <person name="Barry K.W."/>
            <person name="Haridas S."/>
            <person name="Chen C."/>
            <person name="Bauer D."/>
            <person name="Andreopoulos W."/>
            <person name="Pangilinan J."/>
            <person name="LaButti K."/>
            <person name="Riley R."/>
            <person name="Lipzen A."/>
            <person name="Clum A."/>
            <person name="Drula E."/>
            <person name="Henrissat B."/>
            <person name="Kohler A."/>
            <person name="Grigoriev I.V."/>
            <person name="Martin F.M."/>
            <person name="Hacquard S."/>
        </authorList>
    </citation>
    <scope>NUCLEOTIDE SEQUENCE</scope>
    <source>
        <strain evidence="13">MPI-CAGE-AT-0023</strain>
    </source>
</reference>
<dbReference type="NCBIfam" id="TIGR00877">
    <property type="entry name" value="purD"/>
    <property type="match status" value="1"/>
</dbReference>
<dbReference type="PROSITE" id="PS00184">
    <property type="entry name" value="GARS"/>
    <property type="match status" value="1"/>
</dbReference>
<accession>A0A9P9GM64</accession>
<evidence type="ECO:0000313" key="14">
    <source>
        <dbReference type="Proteomes" id="UP000720189"/>
    </source>
</evidence>
<dbReference type="InterPro" id="IPR016185">
    <property type="entry name" value="PreATP-grasp_dom_sf"/>
</dbReference>
<proteinExistence type="inferred from homology"/>
<evidence type="ECO:0000256" key="9">
    <source>
        <dbReference type="ARBA" id="ARBA00042864"/>
    </source>
</evidence>
<evidence type="ECO:0000256" key="5">
    <source>
        <dbReference type="ARBA" id="ARBA00022755"/>
    </source>
</evidence>
<keyword evidence="3" id="KW-0436">Ligase</keyword>
<comment type="caution">
    <text evidence="13">The sequence shown here is derived from an EMBL/GenBank/DDBJ whole genome shotgun (WGS) entry which is preliminary data.</text>
</comment>
<dbReference type="GeneID" id="70225912"/>
<dbReference type="InterPro" id="IPR020562">
    <property type="entry name" value="PRibGlycinamide_synth_N"/>
</dbReference>
<dbReference type="Pfam" id="PF01071">
    <property type="entry name" value="GARS_A"/>
    <property type="match status" value="1"/>
</dbReference>
<dbReference type="Pfam" id="PF02843">
    <property type="entry name" value="GARS_C"/>
    <property type="match status" value="1"/>
</dbReference>
<keyword evidence="4 11" id="KW-0547">Nucleotide-binding</keyword>
<keyword evidence="6 11" id="KW-0067">ATP-binding</keyword>
<dbReference type="RefSeq" id="XP_046046677.1">
    <property type="nucleotide sequence ID" value="XM_046195958.1"/>
</dbReference>
<evidence type="ECO:0000256" key="4">
    <source>
        <dbReference type="ARBA" id="ARBA00022741"/>
    </source>
</evidence>
<name>A0A9P9GM64_FUSRE</name>
<dbReference type="GO" id="GO:0009113">
    <property type="term" value="P:purine nucleobase biosynthetic process"/>
    <property type="evidence" value="ECO:0007669"/>
    <property type="project" value="InterPro"/>
</dbReference>
<dbReference type="SUPFAM" id="SSF56059">
    <property type="entry name" value="Glutathione synthetase ATP-binding domain-like"/>
    <property type="match status" value="1"/>
</dbReference>
<comment type="pathway">
    <text evidence="1">Purine metabolism; IMP biosynthesis via de novo pathway; N(1)-(5-phospho-D-ribosyl)glycinamide from 5-phospho-alpha-D-ribose 1-diphosphate: step 2/2.</text>
</comment>
<evidence type="ECO:0000256" key="6">
    <source>
        <dbReference type="ARBA" id="ARBA00022840"/>
    </source>
</evidence>
<evidence type="ECO:0000256" key="8">
    <source>
        <dbReference type="ARBA" id="ARBA00042242"/>
    </source>
</evidence>
<dbReference type="PANTHER" id="PTHR43472:SF1">
    <property type="entry name" value="PHOSPHORIBOSYLAMINE--GLYCINE LIGASE, CHLOROPLASTIC"/>
    <property type="match status" value="1"/>
</dbReference>
<comment type="catalytic activity">
    <reaction evidence="10">
        <text>2-formamido-N(1)-(5-O-phospho-beta-D-ribosyl)acetamidine + ATP = 5-amino-1-(5-phospho-beta-D-ribosyl)imidazole + ADP + phosphate + H(+)</text>
        <dbReference type="Rhea" id="RHEA:23032"/>
        <dbReference type="ChEBI" id="CHEBI:15378"/>
        <dbReference type="ChEBI" id="CHEBI:30616"/>
        <dbReference type="ChEBI" id="CHEBI:43474"/>
        <dbReference type="ChEBI" id="CHEBI:137981"/>
        <dbReference type="ChEBI" id="CHEBI:147287"/>
        <dbReference type="ChEBI" id="CHEBI:456216"/>
        <dbReference type="EC" id="6.3.3.1"/>
    </reaction>
</comment>
<gene>
    <name evidence="13" type="ORF">BKA55DRAFT_596513</name>
</gene>
<dbReference type="Gene3D" id="3.40.50.20">
    <property type="match status" value="1"/>
</dbReference>
<evidence type="ECO:0000256" key="2">
    <source>
        <dbReference type="ARBA" id="ARBA00013255"/>
    </source>
</evidence>
<dbReference type="Pfam" id="PF02844">
    <property type="entry name" value="GARS_N"/>
    <property type="match status" value="1"/>
</dbReference>
<dbReference type="EC" id="6.3.4.13" evidence="2"/>
<evidence type="ECO:0000313" key="13">
    <source>
        <dbReference type="EMBL" id="KAH7241163.1"/>
    </source>
</evidence>
<dbReference type="Gene3D" id="3.30.470.20">
    <property type="entry name" value="ATP-grasp fold, B domain"/>
    <property type="match status" value="1"/>
</dbReference>
<dbReference type="InterPro" id="IPR020561">
    <property type="entry name" value="PRibGlycinamid_synth_ATP-grasp"/>
</dbReference>
<keyword evidence="5" id="KW-0658">Purine biosynthesis</keyword>
<dbReference type="Gene3D" id="3.30.1490.20">
    <property type="entry name" value="ATP-grasp fold, A domain"/>
    <property type="match status" value="1"/>
</dbReference>
<evidence type="ECO:0000256" key="10">
    <source>
        <dbReference type="ARBA" id="ARBA00049057"/>
    </source>
</evidence>
<dbReference type="InterPro" id="IPR037123">
    <property type="entry name" value="PRibGlycinamide_synth_C_sf"/>
</dbReference>
<keyword evidence="14" id="KW-1185">Reference proteome</keyword>
<dbReference type="InterPro" id="IPR011761">
    <property type="entry name" value="ATP-grasp"/>
</dbReference>
<dbReference type="FunFam" id="3.30.1490.20:FF:000006">
    <property type="entry name" value="phosphoribosylamine--glycine ligase, chloroplastic-like"/>
    <property type="match status" value="1"/>
</dbReference>
<dbReference type="SMART" id="SM01210">
    <property type="entry name" value="GARS_C"/>
    <property type="match status" value="1"/>
</dbReference>
<dbReference type="AlphaFoldDB" id="A0A9P9GM64"/>
<dbReference type="HAMAP" id="MF_00138">
    <property type="entry name" value="GARS"/>
    <property type="match status" value="1"/>
</dbReference>
<dbReference type="InterPro" id="IPR000115">
    <property type="entry name" value="PRibGlycinamide_synth"/>
</dbReference>
<dbReference type="PROSITE" id="PS50975">
    <property type="entry name" value="ATP_GRASP"/>
    <property type="match status" value="1"/>
</dbReference>
<dbReference type="OrthoDB" id="2018833at2759"/>
<dbReference type="EMBL" id="JAGMUX010000013">
    <property type="protein sequence ID" value="KAH7241163.1"/>
    <property type="molecule type" value="Genomic_DNA"/>
</dbReference>
<dbReference type="InterPro" id="IPR013815">
    <property type="entry name" value="ATP_grasp_subdomain_1"/>
</dbReference>
<dbReference type="InterPro" id="IPR020559">
    <property type="entry name" value="PRibGlycinamide_synth_CS"/>
</dbReference>
<dbReference type="Proteomes" id="UP000720189">
    <property type="component" value="Unassembled WGS sequence"/>
</dbReference>
<dbReference type="SMART" id="SM01209">
    <property type="entry name" value="GARS_A"/>
    <property type="match status" value="1"/>
</dbReference>
<dbReference type="SUPFAM" id="SSF51246">
    <property type="entry name" value="Rudiment single hybrid motif"/>
    <property type="match status" value="1"/>
</dbReference>
<comment type="similarity">
    <text evidence="7">Belongs to the GARS family.</text>
</comment>
<dbReference type="GO" id="GO:0006164">
    <property type="term" value="P:purine nucleotide biosynthetic process"/>
    <property type="evidence" value="ECO:0007669"/>
    <property type="project" value="UniProtKB-KW"/>
</dbReference>
<dbReference type="PANTHER" id="PTHR43472">
    <property type="entry name" value="PHOSPHORIBOSYLAMINE--GLYCINE LIGASE"/>
    <property type="match status" value="1"/>
</dbReference>
<dbReference type="GO" id="GO:0046872">
    <property type="term" value="F:metal ion binding"/>
    <property type="evidence" value="ECO:0007669"/>
    <property type="project" value="InterPro"/>
</dbReference>
<sequence>MGFFQASKIRVLLIGGGGREHAVAWSLSKSPKVELIICAPGNGGTARGSTKIMNCGPDIKATDLTGLLVVAQTHRVDLVVPCSDSSIISGAVDFFETRGFRVFGPSKKAAKIEGSKSWAKAFMQRHKIPTAKYQSFSSPSEAISFLQSQPTSRHVVKASGLAAGKGVFLCQTNEEAEDAVKKIMVERAFGEAGEEIVIEEFLVGRELSVTIITDGKVWRLFPVGQDAQRIYDGNLGPNTGGMGVCIPSDLFTVDEIQEIQQTILEPTIRGLENEGKTVNGPKLLEYNARFGDPEAQALFPLLDDASDLADIMIACTEAQLERVHMEFQQKAAVSLVVASSGYPGAYRVGEIIDFGALPQDVLVFHAGTSWAEDRLVTQGGRVLAVVCIAFSTEEAIKGAYKGAQEINFKGKYLRTDIGQILSSW</sequence>
<evidence type="ECO:0000256" key="3">
    <source>
        <dbReference type="ARBA" id="ARBA00022598"/>
    </source>
</evidence>
<evidence type="ECO:0000256" key="1">
    <source>
        <dbReference type="ARBA" id="ARBA00005174"/>
    </source>
</evidence>
<evidence type="ECO:0000259" key="12">
    <source>
        <dbReference type="PROSITE" id="PS50975"/>
    </source>
</evidence>
<protein>
    <recommendedName>
        <fullName evidence="2">phosphoribosylamine--glycine ligase</fullName>
        <ecNumber evidence="2">6.3.4.13</ecNumber>
    </recommendedName>
    <alternativeName>
        <fullName evidence="8">Glycinamide ribonucleotide synthetase</fullName>
    </alternativeName>
    <alternativeName>
        <fullName evidence="9">Phosphoribosylglycinamide synthetase</fullName>
    </alternativeName>
</protein>
<evidence type="ECO:0000256" key="11">
    <source>
        <dbReference type="PROSITE-ProRule" id="PRU00409"/>
    </source>
</evidence>
<dbReference type="GO" id="GO:0004637">
    <property type="term" value="F:phosphoribosylamine-glycine ligase activity"/>
    <property type="evidence" value="ECO:0007669"/>
    <property type="project" value="UniProtKB-EC"/>
</dbReference>